<gene>
    <name evidence="1" type="ORF">AsAng_0035870</name>
</gene>
<sequence>MNTITIGQQHYRWELKVFNWLNVVECTIYNIIDPTECLVIIQKGTDSATCTPQQIKVWIDFALQQGWYSETRVYQLFEINGHIRMVKLSYSLTKEAAVVKQLSNKFNKTTTGLEKSTIKYQFKNLENKIGLILPSIVKQLYLSLGNGDFGPDYGFFLLAEDPKIDKLTIAQAYQDIHTAKIKDWDWELSKLLVPFLYWGADIYSLVDCASPDGAIYVLDKNLKKENSTWQSCVWKHHSTMLEWLEKWSEGDVSGRALWLEMYQIKGLL</sequence>
<keyword evidence="2" id="KW-1185">Reference proteome</keyword>
<protein>
    <submittedName>
        <fullName evidence="1">SMI1/KNR4 family protein</fullName>
    </submittedName>
</protein>
<proteinExistence type="predicted"/>
<dbReference type="Proteomes" id="UP001060919">
    <property type="component" value="Chromosome"/>
</dbReference>
<name>A0A915YH01_9BACT</name>
<dbReference type="EMBL" id="AP026867">
    <property type="protein sequence ID" value="BDS12862.1"/>
    <property type="molecule type" value="Genomic_DNA"/>
</dbReference>
<accession>A0A915YH01</accession>
<dbReference type="RefSeq" id="WP_264788207.1">
    <property type="nucleotide sequence ID" value="NZ_AP026867.1"/>
</dbReference>
<evidence type="ECO:0000313" key="1">
    <source>
        <dbReference type="EMBL" id="BDS12862.1"/>
    </source>
</evidence>
<evidence type="ECO:0000313" key="2">
    <source>
        <dbReference type="Proteomes" id="UP001060919"/>
    </source>
</evidence>
<dbReference type="AlphaFoldDB" id="A0A915YH01"/>
<dbReference type="InterPro" id="IPR037883">
    <property type="entry name" value="Knr4/Smi1-like_sf"/>
</dbReference>
<organism evidence="1 2">
    <name type="scientific">Aureispira anguillae</name>
    <dbReference type="NCBI Taxonomy" id="2864201"/>
    <lineage>
        <taxon>Bacteria</taxon>
        <taxon>Pseudomonadati</taxon>
        <taxon>Bacteroidota</taxon>
        <taxon>Saprospiria</taxon>
        <taxon>Saprospirales</taxon>
        <taxon>Saprospiraceae</taxon>
        <taxon>Aureispira</taxon>
    </lineage>
</organism>
<reference evidence="1" key="1">
    <citation type="submission" date="2022-09" db="EMBL/GenBank/DDBJ databases">
        <title>Aureispira anguillicida sp. nov., isolated from Leptocephalus of Japanese eel Anguilla japonica.</title>
        <authorList>
            <person name="Yuasa K."/>
            <person name="Mekata T."/>
            <person name="Ikunari K."/>
        </authorList>
    </citation>
    <scope>NUCLEOTIDE SEQUENCE</scope>
    <source>
        <strain evidence="1">EL160426</strain>
    </source>
</reference>
<dbReference type="KEGG" id="aup:AsAng_0035870"/>
<dbReference type="SUPFAM" id="SSF160631">
    <property type="entry name" value="SMI1/KNR4-like"/>
    <property type="match status" value="1"/>
</dbReference>